<reference evidence="2" key="1">
    <citation type="submission" date="2014-11" db="EMBL/GenBank/DDBJ databases">
        <authorList>
            <person name="Amaro Gonzalez C."/>
        </authorList>
    </citation>
    <scope>NUCLEOTIDE SEQUENCE</scope>
</reference>
<protein>
    <submittedName>
        <fullName evidence="2">Uncharacterized protein</fullName>
    </submittedName>
</protein>
<organism evidence="2">
    <name type="scientific">Anguilla anguilla</name>
    <name type="common">European freshwater eel</name>
    <name type="synonym">Muraena anguilla</name>
    <dbReference type="NCBI Taxonomy" id="7936"/>
    <lineage>
        <taxon>Eukaryota</taxon>
        <taxon>Metazoa</taxon>
        <taxon>Chordata</taxon>
        <taxon>Craniata</taxon>
        <taxon>Vertebrata</taxon>
        <taxon>Euteleostomi</taxon>
        <taxon>Actinopterygii</taxon>
        <taxon>Neopterygii</taxon>
        <taxon>Teleostei</taxon>
        <taxon>Anguilliformes</taxon>
        <taxon>Anguillidae</taxon>
        <taxon>Anguilla</taxon>
    </lineage>
</organism>
<accession>A0A0E9SZR3</accession>
<feature type="region of interest" description="Disordered" evidence="1">
    <location>
        <begin position="1"/>
        <end position="36"/>
    </location>
</feature>
<name>A0A0E9SZR3_ANGAN</name>
<dbReference type="AlphaFoldDB" id="A0A0E9SZR3"/>
<dbReference type="EMBL" id="GBXM01061850">
    <property type="protein sequence ID" value="JAH46727.1"/>
    <property type="molecule type" value="Transcribed_RNA"/>
</dbReference>
<evidence type="ECO:0000256" key="1">
    <source>
        <dbReference type="SAM" id="MobiDB-lite"/>
    </source>
</evidence>
<evidence type="ECO:0000313" key="2">
    <source>
        <dbReference type="EMBL" id="JAH46727.1"/>
    </source>
</evidence>
<feature type="compositionally biased region" description="Polar residues" evidence="1">
    <location>
        <begin position="1"/>
        <end position="14"/>
    </location>
</feature>
<proteinExistence type="predicted"/>
<reference evidence="2" key="2">
    <citation type="journal article" date="2015" name="Fish Shellfish Immunol.">
        <title>Early steps in the European eel (Anguilla anguilla)-Vibrio vulnificus interaction in the gills: Role of the RtxA13 toxin.</title>
        <authorList>
            <person name="Callol A."/>
            <person name="Pajuelo D."/>
            <person name="Ebbesson L."/>
            <person name="Teles M."/>
            <person name="MacKenzie S."/>
            <person name="Amaro C."/>
        </authorList>
    </citation>
    <scope>NUCLEOTIDE SEQUENCE</scope>
</reference>
<feature type="compositionally biased region" description="Pro residues" evidence="1">
    <location>
        <begin position="15"/>
        <end position="28"/>
    </location>
</feature>
<sequence>MDTYTNPSPQQRSTPLPPALRPPCPPSPELQWLEQR</sequence>